<name>A0A061RE57_9CHLO</name>
<dbReference type="InterPro" id="IPR002048">
    <property type="entry name" value="EF_hand_dom"/>
</dbReference>
<protein>
    <recommendedName>
        <fullName evidence="2">EF-hand domain-containing protein</fullName>
    </recommendedName>
</protein>
<dbReference type="AlphaFoldDB" id="A0A061RE57"/>
<dbReference type="InterPro" id="IPR011992">
    <property type="entry name" value="EF-hand-dom_pair"/>
</dbReference>
<dbReference type="PANTHER" id="PTHR34894">
    <property type="entry name" value="SAM-DEPENDENT METHYLTRANSFERASE RSMI, CONSERVED SITE"/>
    <property type="match status" value="1"/>
</dbReference>
<evidence type="ECO:0000313" key="3">
    <source>
        <dbReference type="EMBL" id="JAC71212.1"/>
    </source>
</evidence>
<dbReference type="PROSITE" id="PS50222">
    <property type="entry name" value="EF_HAND_2"/>
    <property type="match status" value="1"/>
</dbReference>
<dbReference type="SUPFAM" id="SSF47473">
    <property type="entry name" value="EF-hand"/>
    <property type="match status" value="1"/>
</dbReference>
<evidence type="ECO:0000256" key="1">
    <source>
        <dbReference type="ARBA" id="ARBA00022837"/>
    </source>
</evidence>
<dbReference type="InterPro" id="IPR018247">
    <property type="entry name" value="EF_Hand_1_Ca_BS"/>
</dbReference>
<dbReference type="EMBL" id="GBEZ01014900">
    <property type="protein sequence ID" value="JAC71212.1"/>
    <property type="molecule type" value="Transcribed_RNA"/>
</dbReference>
<proteinExistence type="predicted"/>
<dbReference type="PANTHER" id="PTHR34894:SF5">
    <property type="entry name" value="EF-HAND DOMAIN-CONTAINING PROTEIN"/>
    <property type="match status" value="1"/>
</dbReference>
<keyword evidence="1" id="KW-0106">Calcium</keyword>
<dbReference type="PROSITE" id="PS00018">
    <property type="entry name" value="EF_HAND_1"/>
    <property type="match status" value="1"/>
</dbReference>
<feature type="domain" description="EF-hand" evidence="2">
    <location>
        <begin position="143"/>
        <end position="178"/>
    </location>
</feature>
<sequence>MREFVYDFFVLKTGLRVMAEVHLSALFLGVKEHLGTSKRVEMFGSLVGHSACPVWPTGAERVFLSILSRVFAGIDGPPESESSDGRSDVPVESLKRAAAEALPEISWENLDASLIMATGGGNSADLDDAMHALMSLWLQRKAQDADRAEELFRRHDANKDGLLNFAEFSSLVEEVEGPNGVADGRVETLFRLFVAQQSDESNEQIAAPIFRLIAWDIGLGGGTSSSKVANPVDLPKRLDFRDGLILRDLLPELQRSVESVCLGLKGIKSVEQELDHMQKLFKLISETVTSNSNSISEVWLPYRRFLLLLHISSSRQMVLAQESKAELGASAFSTTLKEGFDTPR</sequence>
<dbReference type="GO" id="GO:0005509">
    <property type="term" value="F:calcium ion binding"/>
    <property type="evidence" value="ECO:0007669"/>
    <property type="project" value="InterPro"/>
</dbReference>
<reference evidence="3" key="1">
    <citation type="submission" date="2014-05" db="EMBL/GenBank/DDBJ databases">
        <title>The transcriptome of the halophilic microalga Tetraselmis sp. GSL018 isolated from the Great Salt Lake, Utah.</title>
        <authorList>
            <person name="Jinkerson R.E."/>
            <person name="D'Adamo S."/>
            <person name="Posewitz M.C."/>
        </authorList>
    </citation>
    <scope>NUCLEOTIDE SEQUENCE</scope>
    <source>
        <strain evidence="3">GSL018</strain>
    </source>
</reference>
<gene>
    <name evidence="3" type="ORF">TSPGSL018_2408</name>
</gene>
<accession>A0A061RE57</accession>
<evidence type="ECO:0000259" key="2">
    <source>
        <dbReference type="PROSITE" id="PS50222"/>
    </source>
</evidence>
<dbReference type="Gene3D" id="1.10.238.10">
    <property type="entry name" value="EF-hand"/>
    <property type="match status" value="1"/>
</dbReference>
<organism evidence="3">
    <name type="scientific">Tetraselmis sp. GSL018</name>
    <dbReference type="NCBI Taxonomy" id="582737"/>
    <lineage>
        <taxon>Eukaryota</taxon>
        <taxon>Viridiplantae</taxon>
        <taxon>Chlorophyta</taxon>
        <taxon>core chlorophytes</taxon>
        <taxon>Chlorodendrophyceae</taxon>
        <taxon>Chlorodendrales</taxon>
        <taxon>Chlorodendraceae</taxon>
        <taxon>Tetraselmis</taxon>
    </lineage>
</organism>